<dbReference type="GO" id="GO:0005886">
    <property type="term" value="C:plasma membrane"/>
    <property type="evidence" value="ECO:0007669"/>
    <property type="project" value="UniProtKB-SubCell"/>
</dbReference>
<evidence type="ECO:0000256" key="7">
    <source>
        <dbReference type="ARBA" id="ARBA00022692"/>
    </source>
</evidence>
<dbReference type="EMBL" id="JACHOB010000001">
    <property type="protein sequence ID" value="MBB4657615.1"/>
    <property type="molecule type" value="Genomic_DNA"/>
</dbReference>
<organism evidence="11 12">
    <name type="scientific">Parvularcula dongshanensis</name>
    <dbReference type="NCBI Taxonomy" id="1173995"/>
    <lineage>
        <taxon>Bacteria</taxon>
        <taxon>Pseudomonadati</taxon>
        <taxon>Pseudomonadota</taxon>
        <taxon>Alphaproteobacteria</taxon>
        <taxon>Parvularculales</taxon>
        <taxon>Parvularculaceae</taxon>
        <taxon>Parvularcula</taxon>
    </lineage>
</organism>
<dbReference type="Pfam" id="PF01203">
    <property type="entry name" value="T2SSN"/>
    <property type="match status" value="1"/>
</dbReference>
<keyword evidence="9" id="KW-0472">Membrane</keyword>
<evidence type="ECO:0000256" key="1">
    <source>
        <dbReference type="ARBA" id="ARBA00004533"/>
    </source>
</evidence>
<comment type="similarity">
    <text evidence="2">Belongs to the GSP N family.</text>
</comment>
<name>A0A840HZT7_9PROT</name>
<evidence type="ECO:0000256" key="4">
    <source>
        <dbReference type="ARBA" id="ARBA00022448"/>
    </source>
</evidence>
<evidence type="ECO:0000256" key="8">
    <source>
        <dbReference type="ARBA" id="ARBA00022927"/>
    </source>
</evidence>
<evidence type="ECO:0000256" key="3">
    <source>
        <dbReference type="ARBA" id="ARBA00021563"/>
    </source>
</evidence>
<protein>
    <recommendedName>
        <fullName evidence="3">Type II secretion system protein N</fullName>
    </recommendedName>
    <alternativeName>
        <fullName evidence="10">General secretion pathway protein N</fullName>
    </alternativeName>
</protein>
<proteinExistence type="inferred from homology"/>
<dbReference type="RefSeq" id="WP_183814848.1">
    <property type="nucleotide sequence ID" value="NZ_JACHOB010000001.1"/>
</dbReference>
<evidence type="ECO:0000256" key="9">
    <source>
        <dbReference type="ARBA" id="ARBA00023136"/>
    </source>
</evidence>
<dbReference type="InterPro" id="IPR022792">
    <property type="entry name" value="T2SS_protein-GspN"/>
</dbReference>
<evidence type="ECO:0000256" key="2">
    <source>
        <dbReference type="ARBA" id="ARBA00007208"/>
    </source>
</evidence>
<dbReference type="GO" id="GO:0015627">
    <property type="term" value="C:type II protein secretion system complex"/>
    <property type="evidence" value="ECO:0007669"/>
    <property type="project" value="InterPro"/>
</dbReference>
<comment type="subcellular location">
    <subcellularLocation>
        <location evidence="1">Cell inner membrane</location>
    </subcellularLocation>
</comment>
<dbReference type="Proteomes" id="UP000563524">
    <property type="component" value="Unassembled WGS sequence"/>
</dbReference>
<keyword evidence="12" id="KW-1185">Reference proteome</keyword>
<evidence type="ECO:0000256" key="6">
    <source>
        <dbReference type="ARBA" id="ARBA00022519"/>
    </source>
</evidence>
<keyword evidence="7" id="KW-0812">Transmembrane</keyword>
<keyword evidence="6" id="KW-0997">Cell inner membrane</keyword>
<gene>
    <name evidence="11" type="ORF">GGQ59_000115</name>
</gene>
<dbReference type="GO" id="GO:0015628">
    <property type="term" value="P:protein secretion by the type II secretion system"/>
    <property type="evidence" value="ECO:0007669"/>
    <property type="project" value="InterPro"/>
</dbReference>
<sequence>MRWLLILLCAVLAALIVGIALLPLSLALAVANAPVEGDPDGTVWNGRIENARVQGLTLGTLGIRLHALPLLSGAVRGDVTAGGPLGTGGARLSREGDTTVVTKLDASVELSALAFRDAFGQPLTGTAALRSEELVLSDGGCRSGELTVSTDLLRAAARAYGGTGFDLDGTGQCRDGVLTLPLSGSGADGEGSAYLRLSPGRYVTELTLRPTDPAVGHALTAYGFTRGQGGYTLVTRGSF</sequence>
<keyword evidence="4" id="KW-0813">Transport</keyword>
<reference evidence="11 12" key="1">
    <citation type="submission" date="2020-08" db="EMBL/GenBank/DDBJ databases">
        <title>Genomic Encyclopedia of Type Strains, Phase IV (KMG-IV): sequencing the most valuable type-strain genomes for metagenomic binning, comparative biology and taxonomic classification.</title>
        <authorList>
            <person name="Goeker M."/>
        </authorList>
    </citation>
    <scope>NUCLEOTIDE SEQUENCE [LARGE SCALE GENOMIC DNA]</scope>
    <source>
        <strain evidence="11 12">DSM 102850</strain>
    </source>
</reference>
<comment type="caution">
    <text evidence="11">The sequence shown here is derived from an EMBL/GenBank/DDBJ whole genome shotgun (WGS) entry which is preliminary data.</text>
</comment>
<evidence type="ECO:0000256" key="5">
    <source>
        <dbReference type="ARBA" id="ARBA00022475"/>
    </source>
</evidence>
<evidence type="ECO:0000256" key="10">
    <source>
        <dbReference type="ARBA" id="ARBA00030772"/>
    </source>
</evidence>
<dbReference type="AlphaFoldDB" id="A0A840HZT7"/>
<keyword evidence="8" id="KW-0653">Protein transport</keyword>
<evidence type="ECO:0000313" key="11">
    <source>
        <dbReference type="EMBL" id="MBB4657615.1"/>
    </source>
</evidence>
<evidence type="ECO:0000313" key="12">
    <source>
        <dbReference type="Proteomes" id="UP000563524"/>
    </source>
</evidence>
<accession>A0A840HZT7</accession>
<keyword evidence="5" id="KW-1003">Cell membrane</keyword>